<dbReference type="Proteomes" id="UP000600139">
    <property type="component" value="Unassembled WGS sequence"/>
</dbReference>
<evidence type="ECO:0000256" key="1">
    <source>
        <dbReference type="SAM" id="MobiDB-lite"/>
    </source>
</evidence>
<protein>
    <submittedName>
        <fullName evidence="3">Toll/interleukin-1 receptor domain-containing protein</fullName>
    </submittedName>
</protein>
<feature type="domain" description="TIR" evidence="2">
    <location>
        <begin position="3"/>
        <end position="108"/>
    </location>
</feature>
<dbReference type="InterPro" id="IPR035897">
    <property type="entry name" value="Toll_tir_struct_dom_sf"/>
</dbReference>
<keyword evidence="3" id="KW-0675">Receptor</keyword>
<dbReference type="AlphaFoldDB" id="A0A934R491"/>
<evidence type="ECO:0000313" key="3">
    <source>
        <dbReference type="EMBL" id="MBK1814990.1"/>
    </source>
</evidence>
<comment type="caution">
    <text evidence="3">The sequence shown here is derived from an EMBL/GenBank/DDBJ whole genome shotgun (WGS) entry which is preliminary data.</text>
</comment>
<dbReference type="InterPro" id="IPR000157">
    <property type="entry name" value="TIR_dom"/>
</dbReference>
<dbReference type="SUPFAM" id="SSF52200">
    <property type="entry name" value="Toll/Interleukin receptor TIR domain"/>
    <property type="match status" value="1"/>
</dbReference>
<accession>A0A934R491</accession>
<dbReference type="RefSeq" id="WP_200349936.1">
    <property type="nucleotide sequence ID" value="NZ_BAABHZ010000010.1"/>
</dbReference>
<keyword evidence="4" id="KW-1185">Reference proteome</keyword>
<dbReference type="Pfam" id="PF13676">
    <property type="entry name" value="TIR_2"/>
    <property type="match status" value="1"/>
</dbReference>
<dbReference type="Gene3D" id="3.40.50.10140">
    <property type="entry name" value="Toll/interleukin-1 receptor homology (TIR) domain"/>
    <property type="match status" value="1"/>
</dbReference>
<proteinExistence type="predicted"/>
<organism evidence="3 4">
    <name type="scientific">Luteolibacter yonseiensis</name>
    <dbReference type="NCBI Taxonomy" id="1144680"/>
    <lineage>
        <taxon>Bacteria</taxon>
        <taxon>Pseudomonadati</taxon>
        <taxon>Verrucomicrobiota</taxon>
        <taxon>Verrucomicrobiia</taxon>
        <taxon>Verrucomicrobiales</taxon>
        <taxon>Verrucomicrobiaceae</taxon>
        <taxon>Luteolibacter</taxon>
    </lineage>
</organism>
<dbReference type="EMBL" id="JAENIK010000004">
    <property type="protein sequence ID" value="MBK1814990.1"/>
    <property type="molecule type" value="Genomic_DNA"/>
</dbReference>
<feature type="region of interest" description="Disordered" evidence="1">
    <location>
        <begin position="243"/>
        <end position="267"/>
    </location>
</feature>
<sequence length="267" mass="29722">MKVFISWSKERSRLIAELLSEWLVCVIQATSPWVSSRDIDRGSLWFSEIGNALQDVTAGIVCITEQNKNEPWILFEAGALCRGLSTQRVITLLVDLEPKDIGDPLAQFNHALPTRDGMRALVRTINKNLGVAAVPDPTLEKVFETFWPLFESKFREIIDDTTPDASPSKKTKVDPLEQIHEILRRLDIRTRETHSALSALAQPTQFRRGRPSATGIGASLNYLIRQARESESGELAQKIQEAIDMGSDDSQAENGWPPVAGSNDLNS</sequence>
<reference evidence="3" key="1">
    <citation type="submission" date="2021-01" db="EMBL/GenBank/DDBJ databases">
        <title>Modified the classification status of verrucomicrobia.</title>
        <authorList>
            <person name="Feng X."/>
        </authorList>
    </citation>
    <scope>NUCLEOTIDE SEQUENCE</scope>
    <source>
        <strain evidence="3">JCM 18052</strain>
    </source>
</reference>
<evidence type="ECO:0000313" key="4">
    <source>
        <dbReference type="Proteomes" id="UP000600139"/>
    </source>
</evidence>
<evidence type="ECO:0000259" key="2">
    <source>
        <dbReference type="Pfam" id="PF13676"/>
    </source>
</evidence>
<name>A0A934R491_9BACT</name>
<gene>
    <name evidence="3" type="ORF">JIN84_05150</name>
</gene>